<keyword evidence="1" id="KW-1133">Transmembrane helix</keyword>
<dbReference type="OrthoDB" id="9815466at2"/>
<protein>
    <submittedName>
        <fullName evidence="2">YfhO family protein</fullName>
    </submittedName>
</protein>
<sequence length="922" mass="104937">MCSVKFSFSSRKRERMISAGQIDRRIISKQTLGSYSLLFVLMMSAIFGYYFFAANASFIWTTDGYTQHYLIFHDYLEKLRGFFTGSGFPLWDWSIGMGSDVIQSYGYYVIGDPFVYLGLLFPESMTEIAFHLLIILRVWAVGGSFLLFAKKMNFSHYAGLISAILYAFANYGIFNMSRHPFFILAMIWFPLLCLGMEKIFLKERSTVFTVAVALSAFSNFYFFYKLTILIFLYAITRYFMVYKKEQEGSLLNLFLKTTLAYLIGLMISAMLFVPVVYGFLNASRTPGGIEMNMWIYPLEYYLALFDHTVVPGSYFWTIGGFSLLSFIALVSLKPLPKFKFIKVMLSLLFILLLFPFFGSLMNGLSGPYNRFSFVFAFYLALAGGYLVDHKSDLKQTAKNKSMFLMIIYTIAAVISILIPGYLTVYMTIPVFIGWVMWYVLFTKRFSGSNKKSQMILGLVVLNMVSNGIGYYYSFGGNMISKVLDYGTVEEKYQQALGGLESNRTIESQDISRVGVTSKDNRIRNQFIYLDTMGLNSYLSISNGNLSEFARAIETSPYQTIQPLRGGVDDRSGVNNFLGVKSIITKKENEAFIPYGYDIIEDADENQDFILAETENVFPFAYTIDQGMSHSSFMELNALERETALANNIILEDEEYEESDLLPADLQTEIEEVSFELNISDETPVTQDGHLYTTKSEQMTLELTIDRPEELIGSELYVRLEGLKYYPIEENILLRQPTNYTLNAAYGDIEKNVYQADRYSFSSYYPRDSMLINLGYIEQDQDINDQITLNFNRFGKYSIDSIKLYAKPIDEAQISEAAASRDEKALKITTFADQIIKGEIEDTNDEWLVTTIPYSEGWKAEINGKAVEPVKADLGFVGLPLNKGDNNVTLTYRTPYLLTGCLVTLLGLGLLGVNHFILQKDKL</sequence>
<feature type="transmembrane region" description="Helical" evidence="1">
    <location>
        <begin position="344"/>
        <end position="364"/>
    </location>
</feature>
<evidence type="ECO:0000256" key="1">
    <source>
        <dbReference type="SAM" id="Phobius"/>
    </source>
</evidence>
<dbReference type="Proteomes" id="UP000307201">
    <property type="component" value="Unassembled WGS sequence"/>
</dbReference>
<dbReference type="AlphaFoldDB" id="A0A5R9C7U3"/>
<feature type="transmembrane region" description="Helical" evidence="1">
    <location>
        <begin position="424"/>
        <end position="442"/>
    </location>
</feature>
<feature type="transmembrane region" description="Helical" evidence="1">
    <location>
        <begin position="32"/>
        <end position="52"/>
    </location>
</feature>
<proteinExistence type="predicted"/>
<feature type="transmembrane region" description="Helical" evidence="1">
    <location>
        <begin position="181"/>
        <end position="201"/>
    </location>
</feature>
<evidence type="ECO:0000313" key="2">
    <source>
        <dbReference type="EMBL" id="TLQ09176.1"/>
    </source>
</evidence>
<dbReference type="PANTHER" id="PTHR38454:SF1">
    <property type="entry name" value="INTEGRAL MEMBRANE PROTEIN"/>
    <property type="match status" value="1"/>
</dbReference>
<feature type="transmembrane region" description="Helical" evidence="1">
    <location>
        <begin position="370"/>
        <end position="387"/>
    </location>
</feature>
<dbReference type="InterPro" id="IPR018580">
    <property type="entry name" value="Uncharacterised_YfhO"/>
</dbReference>
<dbReference type="STRING" id="191770.SAMN04488013_12511"/>
<gene>
    <name evidence="2" type="ORF">FEZ48_01675</name>
</gene>
<dbReference type="PANTHER" id="PTHR38454">
    <property type="entry name" value="INTEGRAL MEMBRANE PROTEIN-RELATED"/>
    <property type="match status" value="1"/>
</dbReference>
<feature type="transmembrane region" description="Helical" evidence="1">
    <location>
        <begin position="895"/>
        <end position="917"/>
    </location>
</feature>
<feature type="transmembrane region" description="Helical" evidence="1">
    <location>
        <begin position="399"/>
        <end position="418"/>
    </location>
</feature>
<comment type="caution">
    <text evidence="2">The sequence shown here is derived from an EMBL/GenBank/DDBJ whole genome shotgun (WGS) entry which is preliminary data.</text>
</comment>
<keyword evidence="1" id="KW-0812">Transmembrane</keyword>
<reference evidence="2 3" key="1">
    <citation type="submission" date="2019-05" db="EMBL/GenBank/DDBJ databases">
        <title>The metagenome of a microbial culture collection derived from dairy environment covers the genomic content of the human microbiome.</title>
        <authorList>
            <person name="Roder T."/>
            <person name="Wuthrich D."/>
            <person name="Sattari Z."/>
            <person name="Von Ah U."/>
            <person name="Bar C."/>
            <person name="Ronchi F."/>
            <person name="Macpherson A.J."/>
            <person name="Ganal-Vonarburg S.C."/>
            <person name="Bruggmann R."/>
            <person name="Vergeres G."/>
        </authorList>
    </citation>
    <scope>NUCLEOTIDE SEQUENCE [LARGE SCALE GENOMIC DNA]</scope>
    <source>
        <strain evidence="2 3">FAM 24235</strain>
    </source>
</reference>
<feature type="transmembrane region" description="Helical" evidence="1">
    <location>
        <begin position="259"/>
        <end position="280"/>
    </location>
</feature>
<dbReference type="Pfam" id="PF09586">
    <property type="entry name" value="YfhO"/>
    <property type="match status" value="1"/>
</dbReference>
<organism evidence="2 3">
    <name type="scientific">Marinilactibacillus psychrotolerans</name>
    <dbReference type="NCBI Taxonomy" id="191770"/>
    <lineage>
        <taxon>Bacteria</taxon>
        <taxon>Bacillati</taxon>
        <taxon>Bacillota</taxon>
        <taxon>Bacilli</taxon>
        <taxon>Lactobacillales</taxon>
        <taxon>Carnobacteriaceae</taxon>
        <taxon>Marinilactibacillus</taxon>
    </lineage>
</organism>
<evidence type="ECO:0000313" key="3">
    <source>
        <dbReference type="Proteomes" id="UP000307201"/>
    </source>
</evidence>
<accession>A0A5R9C7U3</accession>
<name>A0A5R9C7U3_9LACT</name>
<feature type="transmembrane region" description="Helical" evidence="1">
    <location>
        <begin position="314"/>
        <end position="332"/>
    </location>
</feature>
<feature type="transmembrane region" description="Helical" evidence="1">
    <location>
        <begin position="128"/>
        <end position="148"/>
    </location>
</feature>
<feature type="transmembrane region" description="Helical" evidence="1">
    <location>
        <begin position="221"/>
        <end position="239"/>
    </location>
</feature>
<keyword evidence="1" id="KW-0472">Membrane</keyword>
<feature type="transmembrane region" description="Helical" evidence="1">
    <location>
        <begin position="154"/>
        <end position="174"/>
    </location>
</feature>
<feature type="transmembrane region" description="Helical" evidence="1">
    <location>
        <begin position="454"/>
        <end position="472"/>
    </location>
</feature>
<feature type="transmembrane region" description="Helical" evidence="1">
    <location>
        <begin position="105"/>
        <end position="121"/>
    </location>
</feature>
<dbReference type="EMBL" id="VBTE01000003">
    <property type="protein sequence ID" value="TLQ09176.1"/>
    <property type="molecule type" value="Genomic_DNA"/>
</dbReference>